<dbReference type="CDD" id="cd00773">
    <property type="entry name" value="HisRS-like_core"/>
    <property type="match status" value="1"/>
</dbReference>
<gene>
    <name evidence="6" type="ORF">Edafosvirus7_12</name>
</gene>
<dbReference type="Gene3D" id="3.40.50.800">
    <property type="entry name" value="Anticodon-binding domain"/>
    <property type="match status" value="1"/>
</dbReference>
<dbReference type="GO" id="GO:0004821">
    <property type="term" value="F:histidine-tRNA ligase activity"/>
    <property type="evidence" value="ECO:0007669"/>
    <property type="project" value="UniProtKB-EC"/>
</dbReference>
<sequence>MDESKVIGSRLPTGMRYFDSKDIFIREHILTITKKCYEARGAQPIDTPVAELMETVKNLYGDAFNKEVYKLDDNKTILRYDLTVQFAEYIASKGITCFRRSQIGKVYRADDPQICKGRYCEFYQYDFDIVGDDNELMIYDFEVLDLMDDLLTKLIGRNFIIKINHRNILYKILENVGISNDKIQLVSSSLDKFDKKTWLEIQDELKKKEIDQSIIDKLNLIVIAINDIKDNYDMLEYLITTHDIPEITIKQIKTILQYIKTSNMSSFKLDPFLVRGLDYYTGIIFEAVYKDSSIMSSSIASGGRYDKMLEKFCHVGAIPAIGMSLGVERIVTILEKTGFVVPISISPQVYVASIGSINDITDMIGERIKLCCEFRRNGIRCMMSHASKPTMRSQFDDVFKNDIPYMIVIGKNEIIKNSLTIKDIKNNIQIEMTRDEGIKMILDKMK</sequence>
<comment type="similarity">
    <text evidence="1">Belongs to the class-II aminoacyl-tRNA synthetase family.</text>
</comment>
<keyword evidence="6" id="KW-0030">Aminoacyl-tRNA synthetase</keyword>
<dbReference type="PROSITE" id="PS50862">
    <property type="entry name" value="AA_TRNA_LIGASE_II"/>
    <property type="match status" value="1"/>
</dbReference>
<dbReference type="InterPro" id="IPR041715">
    <property type="entry name" value="HisRS-like_core"/>
</dbReference>
<dbReference type="PANTHER" id="PTHR11476">
    <property type="entry name" value="HISTIDYL-TRNA SYNTHETASE"/>
    <property type="match status" value="1"/>
</dbReference>
<dbReference type="InterPro" id="IPR036621">
    <property type="entry name" value="Anticodon-bd_dom_sf"/>
</dbReference>
<keyword evidence="6" id="KW-0436">Ligase</keyword>
<keyword evidence="3" id="KW-0547">Nucleotide-binding</keyword>
<dbReference type="SUPFAM" id="SSF55681">
    <property type="entry name" value="Class II aaRS and biotin synthetases"/>
    <property type="match status" value="1"/>
</dbReference>
<evidence type="ECO:0000313" key="6">
    <source>
        <dbReference type="EMBL" id="AYV78220.1"/>
    </source>
</evidence>
<comment type="catalytic activity">
    <reaction evidence="4">
        <text>tRNA(His) + L-histidine + ATP = L-histidyl-tRNA(His) + AMP + diphosphate + H(+)</text>
        <dbReference type="Rhea" id="RHEA:17313"/>
        <dbReference type="Rhea" id="RHEA-COMP:9665"/>
        <dbReference type="Rhea" id="RHEA-COMP:9689"/>
        <dbReference type="ChEBI" id="CHEBI:15378"/>
        <dbReference type="ChEBI" id="CHEBI:30616"/>
        <dbReference type="ChEBI" id="CHEBI:33019"/>
        <dbReference type="ChEBI" id="CHEBI:57595"/>
        <dbReference type="ChEBI" id="CHEBI:78442"/>
        <dbReference type="ChEBI" id="CHEBI:78527"/>
        <dbReference type="ChEBI" id="CHEBI:456215"/>
        <dbReference type="EC" id="6.1.1.21"/>
    </reaction>
</comment>
<dbReference type="SUPFAM" id="SSF52954">
    <property type="entry name" value="Class II aaRS ABD-related"/>
    <property type="match status" value="1"/>
</dbReference>
<dbReference type="GO" id="GO:0000166">
    <property type="term" value="F:nucleotide binding"/>
    <property type="evidence" value="ECO:0007669"/>
    <property type="project" value="UniProtKB-KW"/>
</dbReference>
<dbReference type="InterPro" id="IPR004516">
    <property type="entry name" value="HisRS/HisZ"/>
</dbReference>
<dbReference type="PIRSF" id="PIRSF001549">
    <property type="entry name" value="His-tRNA_synth"/>
    <property type="match status" value="1"/>
</dbReference>
<evidence type="ECO:0000256" key="1">
    <source>
        <dbReference type="ARBA" id="ARBA00008226"/>
    </source>
</evidence>
<proteinExistence type="inferred from homology"/>
<dbReference type="InterPro" id="IPR045864">
    <property type="entry name" value="aa-tRNA-synth_II/BPL/LPL"/>
</dbReference>
<reference evidence="6" key="1">
    <citation type="submission" date="2018-10" db="EMBL/GenBank/DDBJ databases">
        <title>Hidden diversity of soil giant viruses.</title>
        <authorList>
            <person name="Schulz F."/>
            <person name="Alteio L."/>
            <person name="Goudeau D."/>
            <person name="Ryan E.M."/>
            <person name="Malmstrom R.R."/>
            <person name="Blanchard J."/>
            <person name="Woyke T."/>
        </authorList>
    </citation>
    <scope>NUCLEOTIDE SEQUENCE</scope>
    <source>
        <strain evidence="6">EDV1</strain>
    </source>
</reference>
<dbReference type="GO" id="GO:0003723">
    <property type="term" value="F:RNA binding"/>
    <property type="evidence" value="ECO:0007669"/>
    <property type="project" value="TreeGrafter"/>
</dbReference>
<protein>
    <recommendedName>
        <fullName evidence="2">histidine--tRNA ligase</fullName>
        <ecNumber evidence="2">6.1.1.21</ecNumber>
    </recommendedName>
</protein>
<evidence type="ECO:0000256" key="3">
    <source>
        <dbReference type="ARBA" id="ARBA00022741"/>
    </source>
</evidence>
<accession>A0A3G4ZTK1</accession>
<dbReference type="Pfam" id="PF03129">
    <property type="entry name" value="HGTP_anticodon"/>
    <property type="match status" value="1"/>
</dbReference>
<dbReference type="EMBL" id="MK072072">
    <property type="protein sequence ID" value="AYV78220.1"/>
    <property type="molecule type" value="Genomic_DNA"/>
</dbReference>
<dbReference type="PANTHER" id="PTHR11476:SF7">
    <property type="entry name" value="HISTIDINE--TRNA LIGASE"/>
    <property type="match status" value="1"/>
</dbReference>
<name>A0A3G4ZTK1_9VIRU</name>
<dbReference type="Pfam" id="PF13393">
    <property type="entry name" value="tRNA-synt_His"/>
    <property type="match status" value="1"/>
</dbReference>
<evidence type="ECO:0000256" key="4">
    <source>
        <dbReference type="ARBA" id="ARBA00047639"/>
    </source>
</evidence>
<evidence type="ECO:0000259" key="5">
    <source>
        <dbReference type="PROSITE" id="PS50862"/>
    </source>
</evidence>
<dbReference type="InterPro" id="IPR004154">
    <property type="entry name" value="Anticodon-bd"/>
</dbReference>
<dbReference type="InterPro" id="IPR006195">
    <property type="entry name" value="aa-tRNA-synth_II"/>
</dbReference>
<organism evidence="6">
    <name type="scientific">Edafosvirus sp</name>
    <dbReference type="NCBI Taxonomy" id="2487765"/>
    <lineage>
        <taxon>Viruses</taxon>
        <taxon>Varidnaviria</taxon>
        <taxon>Bamfordvirae</taxon>
        <taxon>Nucleocytoviricota</taxon>
        <taxon>Megaviricetes</taxon>
        <taxon>Imitervirales</taxon>
        <taxon>Mimiviridae</taxon>
        <taxon>Klosneuvirinae</taxon>
    </lineage>
</organism>
<dbReference type="Gene3D" id="3.30.930.10">
    <property type="entry name" value="Bira Bifunctional Protein, Domain 2"/>
    <property type="match status" value="1"/>
</dbReference>
<dbReference type="EC" id="6.1.1.21" evidence="2"/>
<evidence type="ECO:0000256" key="2">
    <source>
        <dbReference type="ARBA" id="ARBA00012815"/>
    </source>
</evidence>
<feature type="domain" description="Aminoacyl-transfer RNA synthetases class-II family profile" evidence="5">
    <location>
        <begin position="25"/>
        <end position="342"/>
    </location>
</feature>